<feature type="region of interest" description="Disordered" evidence="13">
    <location>
        <begin position="1048"/>
        <end position="1097"/>
    </location>
</feature>
<dbReference type="SMART" id="SM00485">
    <property type="entry name" value="XPGN"/>
    <property type="match status" value="1"/>
</dbReference>
<keyword evidence="11" id="KW-0539">Nucleus</keyword>
<dbReference type="PROSITE" id="PS00841">
    <property type="entry name" value="XPG_1"/>
    <property type="match status" value="1"/>
</dbReference>
<feature type="compositionally biased region" description="Basic and acidic residues" evidence="13">
    <location>
        <begin position="978"/>
        <end position="987"/>
    </location>
</feature>
<feature type="compositionally biased region" description="Basic and acidic residues" evidence="13">
    <location>
        <begin position="686"/>
        <end position="700"/>
    </location>
</feature>
<evidence type="ECO:0000256" key="8">
    <source>
        <dbReference type="ARBA" id="ARBA00022801"/>
    </source>
</evidence>
<feature type="compositionally biased region" description="Low complexity" evidence="13">
    <location>
        <begin position="988"/>
        <end position="1001"/>
    </location>
</feature>
<dbReference type="InterPro" id="IPR029060">
    <property type="entry name" value="PIN-like_dom_sf"/>
</dbReference>
<feature type="compositionally biased region" description="Basic residues" evidence="13">
    <location>
        <begin position="1565"/>
        <end position="1579"/>
    </location>
</feature>
<feature type="compositionally biased region" description="Acidic residues" evidence="13">
    <location>
        <begin position="591"/>
        <end position="609"/>
    </location>
</feature>
<dbReference type="SMART" id="SM00279">
    <property type="entry name" value="HhH2"/>
    <property type="match status" value="1"/>
</dbReference>
<feature type="region of interest" description="Disordered" evidence="13">
    <location>
        <begin position="1435"/>
        <end position="1722"/>
    </location>
</feature>
<keyword evidence="7" id="KW-0227">DNA damage</keyword>
<evidence type="ECO:0000256" key="13">
    <source>
        <dbReference type="SAM" id="MobiDB-lite"/>
    </source>
</evidence>
<dbReference type="SMART" id="SM00484">
    <property type="entry name" value="XPGI"/>
    <property type="match status" value="1"/>
</dbReference>
<dbReference type="CDD" id="cd09904">
    <property type="entry name" value="H3TH_XPG"/>
    <property type="match status" value="1"/>
</dbReference>
<evidence type="ECO:0000256" key="1">
    <source>
        <dbReference type="ARBA" id="ARBA00001946"/>
    </source>
</evidence>
<evidence type="ECO:0000313" key="17">
    <source>
        <dbReference type="Proteomes" id="UP000245946"/>
    </source>
</evidence>
<feature type="domain" description="XPG N-terminal" evidence="15">
    <location>
        <begin position="1"/>
        <end position="98"/>
    </location>
</feature>
<dbReference type="PROSITE" id="PS00842">
    <property type="entry name" value="XPG_2"/>
    <property type="match status" value="1"/>
</dbReference>
<feature type="region of interest" description="Disordered" evidence="13">
    <location>
        <begin position="496"/>
        <end position="1036"/>
    </location>
</feature>
<feature type="compositionally biased region" description="Low complexity" evidence="13">
    <location>
        <begin position="1445"/>
        <end position="1455"/>
    </location>
</feature>
<feature type="compositionally biased region" description="Pro residues" evidence="13">
    <location>
        <begin position="705"/>
        <end position="722"/>
    </location>
</feature>
<evidence type="ECO:0000256" key="2">
    <source>
        <dbReference type="ARBA" id="ARBA00004123"/>
    </source>
</evidence>
<evidence type="ECO:0000256" key="4">
    <source>
        <dbReference type="ARBA" id="ARBA00022722"/>
    </source>
</evidence>
<dbReference type="InterPro" id="IPR036279">
    <property type="entry name" value="5-3_exonuclease_C_sf"/>
</dbReference>
<keyword evidence="9" id="KW-0460">Magnesium</keyword>
<evidence type="ECO:0000256" key="10">
    <source>
        <dbReference type="ARBA" id="ARBA00023204"/>
    </source>
</evidence>
<keyword evidence="10" id="KW-0234">DNA repair</keyword>
<keyword evidence="8" id="KW-0378">Hydrolase</keyword>
<feature type="compositionally biased region" description="Acidic residues" evidence="13">
    <location>
        <begin position="553"/>
        <end position="570"/>
    </location>
</feature>
<dbReference type="InterPro" id="IPR006085">
    <property type="entry name" value="XPG_DNA_repair_N"/>
</dbReference>
<gene>
    <name evidence="16" type="ORF">FA09DRAFT_304550</name>
</gene>
<feature type="compositionally biased region" description="Low complexity" evidence="13">
    <location>
        <begin position="950"/>
        <end position="961"/>
    </location>
</feature>
<dbReference type="PRINTS" id="PR00853">
    <property type="entry name" value="XPGRADSUPER"/>
</dbReference>
<comment type="similarity">
    <text evidence="3">Belongs to the XPG/RAD2 endonuclease family. XPG subfamily.</text>
</comment>
<feature type="compositionally biased region" description="Low complexity" evidence="13">
    <location>
        <begin position="161"/>
        <end position="176"/>
    </location>
</feature>
<feature type="compositionally biased region" description="Basic and acidic residues" evidence="13">
    <location>
        <begin position="1477"/>
        <end position="1521"/>
    </location>
</feature>
<feature type="region of interest" description="Disordered" evidence="13">
    <location>
        <begin position="158"/>
        <end position="185"/>
    </location>
</feature>
<dbReference type="RefSeq" id="XP_025600703.1">
    <property type="nucleotide sequence ID" value="XM_025740472.1"/>
</dbReference>
<dbReference type="FunFam" id="1.10.150.20:FF:000030">
    <property type="entry name" value="Flap endonuclease GEN-like 1"/>
    <property type="match status" value="1"/>
</dbReference>
<comment type="similarity">
    <text evidence="12">Belongs to the XPG/RAD2 endonuclease family. GEN subfamily.</text>
</comment>
<feature type="compositionally biased region" description="Basic and acidic residues" evidence="13">
    <location>
        <begin position="818"/>
        <end position="827"/>
    </location>
</feature>
<name>A0A316ZHB3_9BASI</name>
<dbReference type="GO" id="GO:0048256">
    <property type="term" value="F:flap endonuclease activity"/>
    <property type="evidence" value="ECO:0007669"/>
    <property type="project" value="UniProtKB-ARBA"/>
</dbReference>
<dbReference type="Gene3D" id="3.40.50.1010">
    <property type="entry name" value="5'-nuclease"/>
    <property type="match status" value="2"/>
</dbReference>
<dbReference type="InterPro" id="IPR001044">
    <property type="entry name" value="XPG/Rad2_eukaryotes"/>
</dbReference>
<feature type="compositionally biased region" description="Polar residues" evidence="13">
    <location>
        <begin position="1682"/>
        <end position="1693"/>
    </location>
</feature>
<accession>A0A316ZHB3</accession>
<dbReference type="InterPro" id="IPR008918">
    <property type="entry name" value="HhH2"/>
</dbReference>
<dbReference type="PANTHER" id="PTHR16171">
    <property type="entry name" value="DNA REPAIR PROTEIN COMPLEMENTING XP-G CELLS-RELATED"/>
    <property type="match status" value="1"/>
</dbReference>
<dbReference type="GO" id="GO:0006289">
    <property type="term" value="P:nucleotide-excision repair"/>
    <property type="evidence" value="ECO:0007669"/>
    <property type="project" value="InterPro"/>
</dbReference>
<keyword evidence="6" id="KW-0255">Endonuclease</keyword>
<dbReference type="GO" id="GO:0003697">
    <property type="term" value="F:single-stranded DNA binding"/>
    <property type="evidence" value="ECO:0007669"/>
    <property type="project" value="InterPro"/>
</dbReference>
<protein>
    <recommendedName>
        <fullName evidence="18">PIN domain-like protein</fullName>
    </recommendedName>
</protein>
<proteinExistence type="inferred from homology"/>
<evidence type="ECO:0000256" key="6">
    <source>
        <dbReference type="ARBA" id="ARBA00022759"/>
    </source>
</evidence>
<dbReference type="SUPFAM" id="SSF88723">
    <property type="entry name" value="PIN domain-like"/>
    <property type="match status" value="1"/>
</dbReference>
<keyword evidence="5" id="KW-0479">Metal-binding</keyword>
<dbReference type="PROSITE" id="PS50330">
    <property type="entry name" value="UIM"/>
    <property type="match status" value="1"/>
</dbReference>
<dbReference type="InterPro" id="IPR003903">
    <property type="entry name" value="UIM_dom"/>
</dbReference>
<feature type="compositionally biased region" description="Basic and acidic residues" evidence="13">
    <location>
        <begin position="518"/>
        <end position="529"/>
    </location>
</feature>
<dbReference type="EMBL" id="KZ819285">
    <property type="protein sequence ID" value="PWO00425.1"/>
    <property type="molecule type" value="Genomic_DNA"/>
</dbReference>
<evidence type="ECO:0000259" key="14">
    <source>
        <dbReference type="SMART" id="SM00484"/>
    </source>
</evidence>
<dbReference type="STRING" id="58919.A0A316ZHB3"/>
<dbReference type="InterPro" id="IPR006084">
    <property type="entry name" value="XPG/Rad2"/>
</dbReference>
<feature type="compositionally biased region" description="Polar residues" evidence="13">
    <location>
        <begin position="738"/>
        <end position="757"/>
    </location>
</feature>
<feature type="compositionally biased region" description="Low complexity" evidence="13">
    <location>
        <begin position="1632"/>
        <end position="1641"/>
    </location>
</feature>
<dbReference type="InterPro" id="IPR006086">
    <property type="entry name" value="XPG-I_dom"/>
</dbReference>
<evidence type="ECO:0000313" key="16">
    <source>
        <dbReference type="EMBL" id="PWO00425.1"/>
    </source>
</evidence>
<evidence type="ECO:0000256" key="5">
    <source>
        <dbReference type="ARBA" id="ARBA00022723"/>
    </source>
</evidence>
<keyword evidence="4" id="KW-0540">Nuclease</keyword>
<dbReference type="Proteomes" id="UP000245946">
    <property type="component" value="Unassembled WGS sequence"/>
</dbReference>
<dbReference type="Pfam" id="PF00752">
    <property type="entry name" value="XPG_N"/>
    <property type="match status" value="1"/>
</dbReference>
<comment type="subcellular location">
    <subcellularLocation>
        <location evidence="2">Nucleus</location>
    </subcellularLocation>
</comment>
<dbReference type="PANTHER" id="PTHR16171:SF7">
    <property type="entry name" value="DNA REPAIR PROTEIN RAD2"/>
    <property type="match status" value="1"/>
</dbReference>
<dbReference type="Gene3D" id="1.10.150.20">
    <property type="entry name" value="5' to 3' exonuclease, C-terminal subdomain"/>
    <property type="match status" value="1"/>
</dbReference>
<dbReference type="SUPFAM" id="SSF47807">
    <property type="entry name" value="5' to 3' exonuclease, C-terminal subdomain"/>
    <property type="match status" value="1"/>
</dbReference>
<dbReference type="PRINTS" id="PR00066">
    <property type="entry name" value="XRODRMPGMNTG"/>
</dbReference>
<dbReference type="Pfam" id="PF00867">
    <property type="entry name" value="XPG_I"/>
    <property type="match status" value="1"/>
</dbReference>
<dbReference type="OrthoDB" id="31113at2759"/>
<evidence type="ECO:0000256" key="12">
    <source>
        <dbReference type="ARBA" id="ARBA00038112"/>
    </source>
</evidence>
<feature type="compositionally biased region" description="Basic residues" evidence="13">
    <location>
        <begin position="1532"/>
        <end position="1542"/>
    </location>
</feature>
<evidence type="ECO:0000259" key="15">
    <source>
        <dbReference type="SMART" id="SM00485"/>
    </source>
</evidence>
<evidence type="ECO:0000256" key="7">
    <source>
        <dbReference type="ARBA" id="ARBA00022763"/>
    </source>
</evidence>
<sequence length="1722" mass="185637">MGVQGLWSLLQPCARPIKVESLEGKRLAIDSSIWLYHFRMAMRDKEGRTLHNAHILGFLWRILKLLYYGIRPVFVFDGGAPVMKRQTLVKRRERREGARDSHKVTAQRLLNARVRQAAIEHAMGGSGRGKGKGKSASATDAADDAAALGNAVYFDDLENEAGPSSARPSGSLSASPEKGSRKKDWHKDPYALPALEQDLSSVTASTSAAARKSSRGQRTDFRFASEAEIRNVLRHSDIDVDSPEFRMLPSEMQYELVGEMRAASRGTSFARLQAMLAASPTAIDFSKAQVMALKTRNELTQKSFEVSDAIGDANIKVPIRVAGARNREYVLVRNPGTEGGFTLGVRDSGASATQAIDVDAEEPVYSDVESDTHGGELSDEADMEEVEVGPAPRAASPRTAAAIADFARSNDPEARRLAAARIVRARAQQHARERRRELGIRDDGEELEEQLRIARAGQRARDLFRQRGKDAAPWSIPEGDDAAEWEDAALLLDDEDDDEMLDALPVRASVSEDEEEDLSRALELSRADMPDAAAPRAAVSPPSGDESAPIALDNDEPIDDEDMEMDDVEPADFGADLYAQLHASMPVPPPDADEADDDMGDEEGEDDTEPVWMRLAPGAPVPASDRSTSKEPVAAPPLPAPQARRPRGRFEGLVHSSGPRSPAMDAGTRSSGPRATVGGPAIAFRLQDRTGEPERLDPRLFQRRPPSPKPPAQQMAPPPRPSRTPTIVDVTSDDESSTVEMPSAHTQSTSVQPSAASSDRMKELASMLRRGSKRVDKDARPSAATSGSPAERGYSAQESSPQLDVPEASSVTSTPRLETSDDVDRPQLQRKNSLLPPKAPPSDARAMDAAPVVETPLHEPAAASMPEIGDSPSPVVESEMSHLEATEQQAALAAGIGYDDELGDAIASRAGGPRSPDAPVQPPEATSSRPAKRAGLQLDEQFAMDGSEGADAAAAVDPVAASSENGSATIETPPRSAENARESDGARSADSLSAAPESPSSSKRRASDDEEPEQGLRQAAEPVLTANDLLGSEADKLGHEVTLDNISSAVDELPNEAPRSPAADLFRRKDDEESEGEEIEWSPSPSPAPQALGADGFPLPTLEELEALEVQDEEEMGQVAGGDVASFLSRAKGQGLYEAQQEAQAEVDKLRAEAANSKRSEEDITVTMAREIQHMLRCFGIPYLTAPMEAEAQCAELVSRNLVDGIITDDSDVFLFGGTRVYKNMFADKKVVECFLLTDLERELGIDREKLVQLAYLLGSDYTEGLVGVGPVLAMEILSLFSSRDGLLRFRDWWSKVQAGKDTPKDTRGKTMRRIKKTLAEKVFLDASWPDARVVDAYYEPQVDSSDEPFQWGLPDLDAIRTLLNEYLSWTQEKTDQYLLPVIEQQTRRSRARGNQSSLDRSGFFDLTAGTGAFSAREKPQFGSKRLQNVVQAFRETEKSRRTARAAAATSSVSSSKKRQGPQTPQEEVQEDVPEELVGKEMGKRRPIVSREEQRHERARQTLDTERDGSESDNALDRAVEALDGSVGAKAAPKRRKTAARRKVIDTEAASDANEEAERPGARKGASKQKGKAKRKTARQKSGENDAPGEPDAGNSSSSSEEEWRPSARGSAPNTPSKRKRAPAAKRGGPPGSTSAGPARGAAGGRGRGRGRGRGNAGPGATTIAEARTMSLDDVARLPPSRSASSTPGPSNTRPSLPPVAPAPASGPRREHIEISEDESSD</sequence>
<keyword evidence="17" id="KW-1185">Reference proteome</keyword>
<evidence type="ECO:0000256" key="3">
    <source>
        <dbReference type="ARBA" id="ARBA00005283"/>
    </source>
</evidence>
<dbReference type="CDD" id="cd09868">
    <property type="entry name" value="PIN_XPG_RAD2"/>
    <property type="match status" value="2"/>
</dbReference>
<dbReference type="GeneID" id="37268018"/>
<evidence type="ECO:0000256" key="9">
    <source>
        <dbReference type="ARBA" id="ARBA00022842"/>
    </source>
</evidence>
<feature type="domain" description="XPG-I" evidence="14">
    <location>
        <begin position="1177"/>
        <end position="1246"/>
    </location>
</feature>
<dbReference type="GO" id="GO:0005634">
    <property type="term" value="C:nucleus"/>
    <property type="evidence" value="ECO:0007669"/>
    <property type="project" value="UniProtKB-SubCell"/>
</dbReference>
<reference evidence="16 17" key="1">
    <citation type="journal article" date="2018" name="Mol. Biol. Evol.">
        <title>Broad Genomic Sampling Reveals a Smut Pathogenic Ancestry of the Fungal Clade Ustilaginomycotina.</title>
        <authorList>
            <person name="Kijpornyongpan T."/>
            <person name="Mondo S.J."/>
            <person name="Barry K."/>
            <person name="Sandor L."/>
            <person name="Lee J."/>
            <person name="Lipzen A."/>
            <person name="Pangilinan J."/>
            <person name="LaButti K."/>
            <person name="Hainaut M."/>
            <person name="Henrissat B."/>
            <person name="Grigoriev I.V."/>
            <person name="Spatafora J.W."/>
            <person name="Aime M.C."/>
        </authorList>
    </citation>
    <scope>NUCLEOTIDE SEQUENCE [LARGE SCALE GENOMIC DNA]</scope>
    <source>
        <strain evidence="16 17">MCA 4186</strain>
    </source>
</reference>
<evidence type="ECO:0008006" key="18">
    <source>
        <dbReference type="Google" id="ProtNLM"/>
    </source>
</evidence>
<organism evidence="16 17">
    <name type="scientific">Tilletiopsis washingtonensis</name>
    <dbReference type="NCBI Taxonomy" id="58919"/>
    <lineage>
        <taxon>Eukaryota</taxon>
        <taxon>Fungi</taxon>
        <taxon>Dikarya</taxon>
        <taxon>Basidiomycota</taxon>
        <taxon>Ustilaginomycotina</taxon>
        <taxon>Exobasidiomycetes</taxon>
        <taxon>Entylomatales</taxon>
        <taxon>Entylomatales incertae sedis</taxon>
        <taxon>Tilletiopsis</taxon>
    </lineage>
</organism>
<dbReference type="GO" id="GO:0046872">
    <property type="term" value="F:metal ion binding"/>
    <property type="evidence" value="ECO:0007669"/>
    <property type="project" value="UniProtKB-KW"/>
</dbReference>
<dbReference type="InterPro" id="IPR019974">
    <property type="entry name" value="XPG_CS"/>
</dbReference>
<comment type="cofactor">
    <cofactor evidence="1">
        <name>Mg(2+)</name>
        <dbReference type="ChEBI" id="CHEBI:18420"/>
    </cofactor>
</comment>
<evidence type="ECO:0000256" key="11">
    <source>
        <dbReference type="ARBA" id="ARBA00023242"/>
    </source>
</evidence>